<dbReference type="EMBL" id="JACGWO010000009">
    <property type="protein sequence ID" value="KAK4418730.1"/>
    <property type="molecule type" value="Genomic_DNA"/>
</dbReference>
<proteinExistence type="predicted"/>
<protein>
    <submittedName>
        <fullName evidence="1">Uncharacterized protein</fullName>
    </submittedName>
</protein>
<evidence type="ECO:0000313" key="1">
    <source>
        <dbReference type="EMBL" id="KAK4418730.1"/>
    </source>
</evidence>
<organism evidence="1 2">
    <name type="scientific">Sesamum alatum</name>
    <dbReference type="NCBI Taxonomy" id="300844"/>
    <lineage>
        <taxon>Eukaryota</taxon>
        <taxon>Viridiplantae</taxon>
        <taxon>Streptophyta</taxon>
        <taxon>Embryophyta</taxon>
        <taxon>Tracheophyta</taxon>
        <taxon>Spermatophyta</taxon>
        <taxon>Magnoliopsida</taxon>
        <taxon>eudicotyledons</taxon>
        <taxon>Gunneridae</taxon>
        <taxon>Pentapetalae</taxon>
        <taxon>asterids</taxon>
        <taxon>lamiids</taxon>
        <taxon>Lamiales</taxon>
        <taxon>Pedaliaceae</taxon>
        <taxon>Sesamum</taxon>
    </lineage>
</organism>
<keyword evidence="2" id="KW-1185">Reference proteome</keyword>
<name>A0AAE2CE49_9LAMI</name>
<evidence type="ECO:0000313" key="2">
    <source>
        <dbReference type="Proteomes" id="UP001293254"/>
    </source>
</evidence>
<reference evidence="1" key="2">
    <citation type="journal article" date="2024" name="Plant">
        <title>Genomic evolution and insights into agronomic trait innovations of Sesamum species.</title>
        <authorList>
            <person name="Miao H."/>
            <person name="Wang L."/>
            <person name="Qu L."/>
            <person name="Liu H."/>
            <person name="Sun Y."/>
            <person name="Le M."/>
            <person name="Wang Q."/>
            <person name="Wei S."/>
            <person name="Zheng Y."/>
            <person name="Lin W."/>
            <person name="Duan Y."/>
            <person name="Cao H."/>
            <person name="Xiong S."/>
            <person name="Wang X."/>
            <person name="Wei L."/>
            <person name="Li C."/>
            <person name="Ma Q."/>
            <person name="Ju M."/>
            <person name="Zhao R."/>
            <person name="Li G."/>
            <person name="Mu C."/>
            <person name="Tian Q."/>
            <person name="Mei H."/>
            <person name="Zhang T."/>
            <person name="Gao T."/>
            <person name="Zhang H."/>
        </authorList>
    </citation>
    <scope>NUCLEOTIDE SEQUENCE</scope>
    <source>
        <strain evidence="1">3651</strain>
    </source>
</reference>
<sequence length="161" mass="17088">MNNGGISLVMKAPPLFSSRPTTPALKPASEHILMPFRLPQPEARHARTVLIASNEGSVHLPSSAGCPLYNVNSSLRPNDVSPTHSARVLAAPLHIPSSARVSIDDASPPSSDLTPRVCTSVAPPSCVLRLTDPRRLTATIAETTPIPIVASPKCTRLVWHS</sequence>
<dbReference type="Proteomes" id="UP001293254">
    <property type="component" value="Unassembled WGS sequence"/>
</dbReference>
<gene>
    <name evidence="1" type="ORF">Salat_2285800</name>
</gene>
<reference evidence="1" key="1">
    <citation type="submission" date="2020-06" db="EMBL/GenBank/DDBJ databases">
        <authorList>
            <person name="Li T."/>
            <person name="Hu X."/>
            <person name="Zhang T."/>
            <person name="Song X."/>
            <person name="Zhang H."/>
            <person name="Dai N."/>
            <person name="Sheng W."/>
            <person name="Hou X."/>
            <person name="Wei L."/>
        </authorList>
    </citation>
    <scope>NUCLEOTIDE SEQUENCE</scope>
    <source>
        <strain evidence="1">3651</strain>
        <tissue evidence="1">Leaf</tissue>
    </source>
</reference>
<dbReference type="AlphaFoldDB" id="A0AAE2CE49"/>
<accession>A0AAE2CE49</accession>
<comment type="caution">
    <text evidence="1">The sequence shown here is derived from an EMBL/GenBank/DDBJ whole genome shotgun (WGS) entry which is preliminary data.</text>
</comment>